<name>A0ABS9M9I6_9FIRM</name>
<dbReference type="RefSeq" id="WP_238074049.1">
    <property type="nucleotide sequence ID" value="NZ_JAKNJB010000014.1"/>
</dbReference>
<keyword evidence="5" id="KW-1185">Reference proteome</keyword>
<evidence type="ECO:0000313" key="4">
    <source>
        <dbReference type="EMBL" id="MCG4527293.1"/>
    </source>
</evidence>
<dbReference type="InterPro" id="IPR013378">
    <property type="entry name" value="InlB-like_B-rpt"/>
</dbReference>
<evidence type="ECO:0000259" key="2">
    <source>
        <dbReference type="PROSITE" id="PS51272"/>
    </source>
</evidence>
<dbReference type="PROSITE" id="PS51379">
    <property type="entry name" value="4FE4S_FER_2"/>
    <property type="match status" value="1"/>
</dbReference>
<accession>A0ABS9M9I6</accession>
<feature type="domain" description="SLH" evidence="2">
    <location>
        <begin position="1680"/>
        <end position="1734"/>
    </location>
</feature>
<proteinExistence type="predicted"/>
<evidence type="ECO:0000259" key="3">
    <source>
        <dbReference type="PROSITE" id="PS51379"/>
    </source>
</evidence>
<dbReference type="Pfam" id="PF18998">
    <property type="entry name" value="Flg_new_2"/>
    <property type="match status" value="3"/>
</dbReference>
<dbReference type="Pfam" id="PF00395">
    <property type="entry name" value="SLH"/>
    <property type="match status" value="3"/>
</dbReference>
<protein>
    <submittedName>
        <fullName evidence="4">S-layer homology domain-containing protein</fullName>
    </submittedName>
</protein>
<feature type="domain" description="4Fe-4S ferredoxin-type" evidence="3">
    <location>
        <begin position="61"/>
        <end position="91"/>
    </location>
</feature>
<keyword evidence="1" id="KW-0677">Repeat</keyword>
<dbReference type="InterPro" id="IPR001119">
    <property type="entry name" value="SLH_dom"/>
</dbReference>
<evidence type="ECO:0000313" key="5">
    <source>
        <dbReference type="Proteomes" id="UP001200313"/>
    </source>
</evidence>
<dbReference type="InterPro" id="IPR044060">
    <property type="entry name" value="Bacterial_rp_domain"/>
</dbReference>
<dbReference type="Pfam" id="PF09479">
    <property type="entry name" value="Flg_new"/>
    <property type="match status" value="1"/>
</dbReference>
<dbReference type="Proteomes" id="UP001200313">
    <property type="component" value="Unassembled WGS sequence"/>
</dbReference>
<comment type="caution">
    <text evidence="4">The sequence shown here is derived from an EMBL/GenBank/DDBJ whole genome shotgun (WGS) entry which is preliminary data.</text>
</comment>
<gene>
    <name evidence="4" type="ORF">L0P79_09400</name>
</gene>
<feature type="domain" description="SLH" evidence="2">
    <location>
        <begin position="1559"/>
        <end position="1622"/>
    </location>
</feature>
<organism evidence="4 5">
    <name type="scientific">Intestinimonas massiliensis</name>
    <name type="common">ex Afouda et al. 2020</name>
    <dbReference type="NCBI Taxonomy" id="1673721"/>
    <lineage>
        <taxon>Bacteria</taxon>
        <taxon>Bacillati</taxon>
        <taxon>Bacillota</taxon>
        <taxon>Clostridia</taxon>
        <taxon>Eubacteriales</taxon>
        <taxon>Intestinimonas</taxon>
    </lineage>
</organism>
<dbReference type="PROSITE" id="PS51272">
    <property type="entry name" value="SLH"/>
    <property type="match status" value="3"/>
</dbReference>
<feature type="domain" description="SLH" evidence="2">
    <location>
        <begin position="1623"/>
        <end position="1679"/>
    </location>
</feature>
<sequence length="1734" mass="187368">MKRRNHEEVYTSSTRSSPRGKRLLSWLLSIVMLLSLLPGMELHAHAFWEDYDNGTDCEYCDHYHWAENMCDGCGFCTIDCNSDCFVEFHCNDCGECLFNTAYWCDQCYKCADCMEEKHCSTCAKCYIGEDDQLCGECYKGPCCSITICDSCGFCDDCANDDSDPMHCSLCNNCFGEVDECVDDDDTGVIHCVDCHTACEQCEECLLNQESCEECGLCLECCRDNSEDGGCPDGETCVESAEWDEHICPGCDGWVTDKEDEDEFCEICELCKECCEGNSDCSEGMCAMDTDYADHFCEDCGLCFHDSDPCEDGCDQRCKDCCRDAVSAMGCDHDEWCFSDSDFEDHLKAEHSGAGHTHIASATWSADGTQHWHPCRYCDGEKLAAANHEFDAKGVCKVCGYISGSAIVITRQPKSVKCKTSIYDDYKEEPENGLLFYENNQVTFSVMARSLKGDELTYQWYRKDNENPTAAPYKLPEDRYYKGVTTPTLEMPVSTQACQEDYSYFCVIGRKGDASDTLKTAEAKLTATHAYSYQQAGVPVPTDDGERTPKYNVTWVDTNGVTHDGVVGGDPKCDGHKLPCLFEAGEYEAHYMTTGTKERIFPHKFAYDRSYDAVGGGKVDVLYCTVCDYPLYVKSHVHDYGWNWDCTGFGSIYEYTFNIGGSTKTVEQLILESDYAHPEKCKVPGCEEFIMVPHSWGRWNVVENPDTTGSRGGMEAECSVCEYTKTKIDKDDDGGADHWTKDTALVTVINGRATRMIVKPGDKIKLYPEERTGQKAIGWKVEYLREYNVSDSTAPVHKNWDASEAKTLFKLVTDGSALEWGCEIPAFSAMDAPGGGQFFFEPVYAGCDHSGGTTVLNAKAQVCDRKGYTGDTACADCGHIISAGSDIYPPANAGHTGTLQPLYYYGTTNSATTDASHGGKRYNARSGDCRHRAYEGDYRCTACGGTVKGETGDFRHSGPLELRDVRAATCTEKGYSGNQYCTECDRIAEKGTSTPSLHEIAGNYQLVNAVKPACTAVGYSGDCQCTGDCGQIFRYGHVINKLSHDWDGGSPTTQGKSEGILYTCQRASCGETKFVKGSATTEYTVTVSNDGNGTGTASPSTAAAGTTITLTATPNGGYHLKEWQVESPTGLVITNNKFTMPDGNVAIKAIFEEDAPPTSADPAKPNISVTGSYTYDGSEKTANVTGYDSATMNITDNTATDAGNYTVRVTSKTGKWADGSTDTVTAAWSIGKATQEAPIGLTDSAPTTEGGGDGKISNVTDKMEYRMAGASGYTACSGTEIENLPAGNYFVRYAEDHNHFASSDTVVTVGDGEPLADCTITFNGNDGSGSMASVTVKAGTNYILPACGFTAPTDQEFKVWEIGGTEYAVGASYTVNADTEIKALWENSVITPTTYTVTVKTDGNGTASANPSTAEALTEITLTATPNTGYHFKEWQVVSGGVTITDGKFTMPEGNVDVKAIFEKNSSTGGGGGGGVTTYPITVKSAKNGDVTASHKSATKGATVTLTVNPDKGYVLDTLTVLDGKDKDLKLTEKNGKFTFTMPASKVTVEAMFKAEQTTGKNPFTDVPAGSYYEDAVIWAVDKGITSGTSAVTFDPNGNCTRAQAVTFLWRAAGSPAAKSAVMPFTDVKAGSYYYDAVLWAVEQGITKGTSDTMFSPDATCTRAQIVTFLWRANGSPAVSGNSAFTDVASGAYYADAVTWAANKGITGGIGNGLFGSDNNCTRAQIVTFLYRYVE</sequence>
<dbReference type="InterPro" id="IPR017896">
    <property type="entry name" value="4Fe4S_Fe-S-bd"/>
</dbReference>
<reference evidence="4 5" key="1">
    <citation type="submission" date="2022-01" db="EMBL/GenBank/DDBJ databases">
        <title>Collection of gut derived symbiotic bacterial strains cultured from healthy donors.</title>
        <authorList>
            <person name="Lin H."/>
            <person name="Kohout C."/>
            <person name="Waligurski E."/>
            <person name="Pamer E.G."/>
        </authorList>
    </citation>
    <scope>NUCLEOTIDE SEQUENCE [LARGE SCALE GENOMIC DNA]</scope>
    <source>
        <strain evidence="4 5">DFI.3.7</strain>
    </source>
</reference>
<evidence type="ECO:0000256" key="1">
    <source>
        <dbReference type="ARBA" id="ARBA00022737"/>
    </source>
</evidence>
<dbReference type="EMBL" id="JAKNJB010000014">
    <property type="protein sequence ID" value="MCG4527293.1"/>
    <property type="molecule type" value="Genomic_DNA"/>
</dbReference>